<feature type="compositionally biased region" description="Low complexity" evidence="1">
    <location>
        <begin position="19"/>
        <end position="46"/>
    </location>
</feature>
<accession>A0A0M6ZZH0</accession>
<reference evidence="3" key="1">
    <citation type="submission" date="2015-07" db="EMBL/GenBank/DDBJ databases">
        <authorList>
            <person name="Rodrigo-Torres Lidia"/>
            <person name="Arahal R.David."/>
        </authorList>
    </citation>
    <scope>NUCLEOTIDE SEQUENCE [LARGE SCALE GENOMIC DNA]</scope>
    <source>
        <strain evidence="3">CECT 5112</strain>
    </source>
</reference>
<evidence type="ECO:0000256" key="1">
    <source>
        <dbReference type="SAM" id="MobiDB-lite"/>
    </source>
</evidence>
<keyword evidence="2" id="KW-0282">Flagellum</keyword>
<dbReference type="EMBL" id="CXWD01000005">
    <property type="protein sequence ID" value="CTQ68228.1"/>
    <property type="molecule type" value="Genomic_DNA"/>
</dbReference>
<dbReference type="OrthoDB" id="8005693at2"/>
<name>A0A0M6ZZH0_9HYPH</name>
<keyword evidence="2" id="KW-0969">Cilium</keyword>
<gene>
    <name evidence="2" type="primary">fliX</name>
    <name evidence="2" type="ORF">LAX5112_01682</name>
</gene>
<protein>
    <submittedName>
        <fullName evidence="2">Flagellar assembly protein FliX</fullName>
    </submittedName>
</protein>
<sequence>MRITGSKPLTGVQGRGAKKSSSSGSGFAPDVGGAAEQPTTQATAGGAGIQGIDALLALQEVDERTERRKKAARHGHTLLDSLEMIRADLLAGYVSEDRLEQLSLTVSKRQSSGDPEVDSVLEEIELRVKVELAKLGRFPD</sequence>
<dbReference type="GO" id="GO:0044781">
    <property type="term" value="P:bacterial-type flagellum organization"/>
    <property type="evidence" value="ECO:0007669"/>
    <property type="project" value="InterPro"/>
</dbReference>
<organism evidence="2 3">
    <name type="scientific">Roseibium alexandrii</name>
    <dbReference type="NCBI Taxonomy" id="388408"/>
    <lineage>
        <taxon>Bacteria</taxon>
        <taxon>Pseudomonadati</taxon>
        <taxon>Pseudomonadota</taxon>
        <taxon>Alphaproteobacteria</taxon>
        <taxon>Hyphomicrobiales</taxon>
        <taxon>Stappiaceae</taxon>
        <taxon>Roseibium</taxon>
    </lineage>
</organism>
<dbReference type="AlphaFoldDB" id="A0A0M6ZZH0"/>
<evidence type="ECO:0000313" key="2">
    <source>
        <dbReference type="EMBL" id="CTQ68228.1"/>
    </source>
</evidence>
<keyword evidence="2" id="KW-0966">Cell projection</keyword>
<dbReference type="Proteomes" id="UP000053235">
    <property type="component" value="Unassembled WGS sequence"/>
</dbReference>
<dbReference type="InterPro" id="IPR019704">
    <property type="entry name" value="Flagellar_assmbl_FliX_class2"/>
</dbReference>
<feature type="region of interest" description="Disordered" evidence="1">
    <location>
        <begin position="1"/>
        <end position="46"/>
    </location>
</feature>
<evidence type="ECO:0000313" key="3">
    <source>
        <dbReference type="Proteomes" id="UP000053235"/>
    </source>
</evidence>
<proteinExistence type="predicted"/>
<dbReference type="STRING" id="388408.LAX5112_01682"/>
<dbReference type="Pfam" id="PF10768">
    <property type="entry name" value="FliX"/>
    <property type="match status" value="1"/>
</dbReference>
<keyword evidence="3" id="KW-1185">Reference proteome</keyword>
<dbReference type="RefSeq" id="WP_008196094.1">
    <property type="nucleotide sequence ID" value="NZ_CXWD01000005.1"/>
</dbReference>